<comment type="similarity">
    <text evidence="1 8">Belongs to the thioredoxin family.</text>
</comment>
<evidence type="ECO:0000256" key="4">
    <source>
        <dbReference type="ARBA" id="ARBA00022982"/>
    </source>
</evidence>
<organism evidence="12 13">
    <name type="scientific">Proteiniclasticum sediminis</name>
    <dbReference type="NCBI Taxonomy" id="2804028"/>
    <lineage>
        <taxon>Bacteria</taxon>
        <taxon>Bacillati</taxon>
        <taxon>Bacillota</taxon>
        <taxon>Clostridia</taxon>
        <taxon>Eubacteriales</taxon>
        <taxon>Clostridiaceae</taxon>
        <taxon>Proteiniclasticum</taxon>
    </lineage>
</organism>
<dbReference type="InterPro" id="IPR013766">
    <property type="entry name" value="Thioredoxin_domain"/>
</dbReference>
<evidence type="ECO:0000256" key="3">
    <source>
        <dbReference type="ARBA" id="ARBA00022448"/>
    </source>
</evidence>
<dbReference type="PIRSF" id="PIRSF000077">
    <property type="entry name" value="Thioredoxin"/>
    <property type="match status" value="1"/>
</dbReference>
<keyword evidence="5 10" id="KW-1015">Disulfide bond</keyword>
<dbReference type="Pfam" id="PF00085">
    <property type="entry name" value="Thioredoxin"/>
    <property type="match status" value="1"/>
</dbReference>
<sequence length="104" mass="11898">MMNTTEMSFENDVLKKRGLVLVDFWAPWCGPCRMVAPVLEELEKDHGADVAIRKVNVDNEGRLAQQFRVSSIPTLILFKDGKPVDGVIGVRPKEYFEELLRKHK</sequence>
<evidence type="ECO:0000256" key="1">
    <source>
        <dbReference type="ARBA" id="ARBA00008987"/>
    </source>
</evidence>
<dbReference type="GO" id="GO:0045454">
    <property type="term" value="P:cell redox homeostasis"/>
    <property type="evidence" value="ECO:0007669"/>
    <property type="project" value="TreeGrafter"/>
</dbReference>
<dbReference type="PANTHER" id="PTHR45663">
    <property type="entry name" value="GEO12009P1"/>
    <property type="match status" value="1"/>
</dbReference>
<dbReference type="SUPFAM" id="SSF52833">
    <property type="entry name" value="Thioredoxin-like"/>
    <property type="match status" value="1"/>
</dbReference>
<feature type="site" description="Contributes to redox potential value" evidence="9">
    <location>
        <position position="30"/>
    </location>
</feature>
<keyword evidence="4" id="KW-0249">Electron transport</keyword>
<feature type="site" description="Contributes to redox potential value" evidence="9">
    <location>
        <position position="31"/>
    </location>
</feature>
<evidence type="ECO:0000259" key="11">
    <source>
        <dbReference type="PROSITE" id="PS51352"/>
    </source>
</evidence>
<dbReference type="InterPro" id="IPR017937">
    <property type="entry name" value="Thioredoxin_CS"/>
</dbReference>
<keyword evidence="6 10" id="KW-0676">Redox-active center</keyword>
<evidence type="ECO:0000256" key="7">
    <source>
        <dbReference type="NCBIfam" id="TIGR01068"/>
    </source>
</evidence>
<keyword evidence="13" id="KW-1185">Reference proteome</keyword>
<dbReference type="GO" id="GO:0005829">
    <property type="term" value="C:cytosol"/>
    <property type="evidence" value="ECO:0007669"/>
    <property type="project" value="TreeGrafter"/>
</dbReference>
<dbReference type="InterPro" id="IPR005746">
    <property type="entry name" value="Thioredoxin"/>
</dbReference>
<dbReference type="PRINTS" id="PR00421">
    <property type="entry name" value="THIOREDOXIN"/>
</dbReference>
<dbReference type="RefSeq" id="WP_211802402.1">
    <property type="nucleotide sequence ID" value="NZ_JAGSCS010000018.1"/>
</dbReference>
<dbReference type="PROSITE" id="PS00194">
    <property type="entry name" value="THIOREDOXIN_1"/>
    <property type="match status" value="1"/>
</dbReference>
<evidence type="ECO:0000256" key="6">
    <source>
        <dbReference type="ARBA" id="ARBA00023284"/>
    </source>
</evidence>
<evidence type="ECO:0000313" key="12">
    <source>
        <dbReference type="EMBL" id="MBR0576984.1"/>
    </source>
</evidence>
<reference evidence="12" key="1">
    <citation type="submission" date="2021-04" db="EMBL/GenBank/DDBJ databases">
        <title>Proteiniclasticum sedimins sp. nov., an obligate anaerobic bacterium isolated from anaerobic sludge.</title>
        <authorList>
            <person name="Liu J."/>
        </authorList>
    </citation>
    <scope>NUCLEOTIDE SEQUENCE</scope>
    <source>
        <strain evidence="12">BAD-10</strain>
    </source>
</reference>
<dbReference type="Proteomes" id="UP000675379">
    <property type="component" value="Unassembled WGS sequence"/>
</dbReference>
<dbReference type="GO" id="GO:0015035">
    <property type="term" value="F:protein-disulfide reductase activity"/>
    <property type="evidence" value="ECO:0007669"/>
    <property type="project" value="UniProtKB-UniRule"/>
</dbReference>
<evidence type="ECO:0000256" key="9">
    <source>
        <dbReference type="PIRSR" id="PIRSR000077-1"/>
    </source>
</evidence>
<evidence type="ECO:0000256" key="5">
    <source>
        <dbReference type="ARBA" id="ARBA00023157"/>
    </source>
</evidence>
<dbReference type="PROSITE" id="PS51352">
    <property type="entry name" value="THIOREDOXIN_2"/>
    <property type="match status" value="1"/>
</dbReference>
<dbReference type="AlphaFoldDB" id="A0A941CRW9"/>
<evidence type="ECO:0000313" key="13">
    <source>
        <dbReference type="Proteomes" id="UP000675379"/>
    </source>
</evidence>
<feature type="domain" description="Thioredoxin" evidence="11">
    <location>
        <begin position="1"/>
        <end position="104"/>
    </location>
</feature>
<evidence type="ECO:0000256" key="2">
    <source>
        <dbReference type="ARBA" id="ARBA00020570"/>
    </source>
</evidence>
<feature type="disulfide bond" description="Redox-active" evidence="10">
    <location>
        <begin position="29"/>
        <end position="32"/>
    </location>
</feature>
<feature type="active site" description="Nucleophile" evidence="9">
    <location>
        <position position="32"/>
    </location>
</feature>
<feature type="active site" description="Nucleophile" evidence="9">
    <location>
        <position position="29"/>
    </location>
</feature>
<name>A0A941CRW9_9CLOT</name>
<gene>
    <name evidence="12" type="primary">trxA</name>
    <name evidence="12" type="ORF">KCG48_11720</name>
</gene>
<evidence type="ECO:0000256" key="10">
    <source>
        <dbReference type="PIRSR" id="PIRSR000077-4"/>
    </source>
</evidence>
<comment type="caution">
    <text evidence="12">The sequence shown here is derived from an EMBL/GenBank/DDBJ whole genome shotgun (WGS) entry which is preliminary data.</text>
</comment>
<evidence type="ECO:0000256" key="8">
    <source>
        <dbReference type="PIRNR" id="PIRNR000077"/>
    </source>
</evidence>
<dbReference type="PANTHER" id="PTHR45663:SF11">
    <property type="entry name" value="GEO12009P1"/>
    <property type="match status" value="1"/>
</dbReference>
<keyword evidence="3" id="KW-0813">Transport</keyword>
<dbReference type="FunFam" id="3.40.30.10:FF:000001">
    <property type="entry name" value="Thioredoxin"/>
    <property type="match status" value="1"/>
</dbReference>
<dbReference type="Gene3D" id="3.40.30.10">
    <property type="entry name" value="Glutaredoxin"/>
    <property type="match status" value="1"/>
</dbReference>
<dbReference type="EMBL" id="JAGSCS010000018">
    <property type="protein sequence ID" value="MBR0576984.1"/>
    <property type="molecule type" value="Genomic_DNA"/>
</dbReference>
<protein>
    <recommendedName>
        <fullName evidence="2 7">Thioredoxin</fullName>
    </recommendedName>
</protein>
<dbReference type="CDD" id="cd02947">
    <property type="entry name" value="TRX_family"/>
    <property type="match status" value="1"/>
</dbReference>
<feature type="site" description="Deprotonates C-terminal active site Cys" evidence="9">
    <location>
        <position position="23"/>
    </location>
</feature>
<dbReference type="InterPro" id="IPR036249">
    <property type="entry name" value="Thioredoxin-like_sf"/>
</dbReference>
<dbReference type="NCBIfam" id="TIGR01068">
    <property type="entry name" value="thioredoxin"/>
    <property type="match status" value="1"/>
</dbReference>
<proteinExistence type="inferred from homology"/>
<accession>A0A941CRW9</accession>